<name>A0AAN9M895_CANGL</name>
<dbReference type="Proteomes" id="UP001367508">
    <property type="component" value="Unassembled WGS sequence"/>
</dbReference>
<feature type="region of interest" description="Disordered" evidence="1">
    <location>
        <begin position="15"/>
        <end position="37"/>
    </location>
</feature>
<gene>
    <name evidence="2" type="ORF">VNO77_07205</name>
</gene>
<evidence type="ECO:0000313" key="2">
    <source>
        <dbReference type="EMBL" id="KAK7349662.1"/>
    </source>
</evidence>
<dbReference type="EMBL" id="JAYMYQ010000002">
    <property type="protein sequence ID" value="KAK7349662.1"/>
    <property type="molecule type" value="Genomic_DNA"/>
</dbReference>
<comment type="caution">
    <text evidence="2">The sequence shown here is derived from an EMBL/GenBank/DDBJ whole genome shotgun (WGS) entry which is preliminary data.</text>
</comment>
<evidence type="ECO:0000256" key="1">
    <source>
        <dbReference type="SAM" id="MobiDB-lite"/>
    </source>
</evidence>
<accession>A0AAN9M895</accession>
<reference evidence="2 3" key="1">
    <citation type="submission" date="2024-01" db="EMBL/GenBank/DDBJ databases">
        <title>The genomes of 5 underutilized Papilionoideae crops provide insights into root nodulation and disease resistanc.</title>
        <authorList>
            <person name="Jiang F."/>
        </authorList>
    </citation>
    <scope>NUCLEOTIDE SEQUENCE [LARGE SCALE GENOMIC DNA]</scope>
    <source>
        <strain evidence="2">LVBAO_FW01</strain>
        <tissue evidence="2">Leaves</tissue>
    </source>
</reference>
<protein>
    <submittedName>
        <fullName evidence="2">Uncharacterized protein</fullName>
    </submittedName>
</protein>
<dbReference type="AlphaFoldDB" id="A0AAN9M895"/>
<evidence type="ECO:0000313" key="3">
    <source>
        <dbReference type="Proteomes" id="UP001367508"/>
    </source>
</evidence>
<proteinExistence type="predicted"/>
<organism evidence="2 3">
    <name type="scientific">Canavalia gladiata</name>
    <name type="common">Sword bean</name>
    <name type="synonym">Dolichos gladiatus</name>
    <dbReference type="NCBI Taxonomy" id="3824"/>
    <lineage>
        <taxon>Eukaryota</taxon>
        <taxon>Viridiplantae</taxon>
        <taxon>Streptophyta</taxon>
        <taxon>Embryophyta</taxon>
        <taxon>Tracheophyta</taxon>
        <taxon>Spermatophyta</taxon>
        <taxon>Magnoliopsida</taxon>
        <taxon>eudicotyledons</taxon>
        <taxon>Gunneridae</taxon>
        <taxon>Pentapetalae</taxon>
        <taxon>rosids</taxon>
        <taxon>fabids</taxon>
        <taxon>Fabales</taxon>
        <taxon>Fabaceae</taxon>
        <taxon>Papilionoideae</taxon>
        <taxon>50 kb inversion clade</taxon>
        <taxon>NPAAA clade</taxon>
        <taxon>indigoferoid/millettioid clade</taxon>
        <taxon>Phaseoleae</taxon>
        <taxon>Canavalia</taxon>
    </lineage>
</organism>
<keyword evidence="3" id="KW-1185">Reference proteome</keyword>
<feature type="compositionally biased region" description="Low complexity" evidence="1">
    <location>
        <begin position="17"/>
        <end position="29"/>
    </location>
</feature>
<sequence>MIWFKNSALKESHDQLGSVGSHASSRSASIDQEPGQGTLRPQAEHIRASFLSVNANTCWARVLDLLLGAVMPHLKKVRREPLGKLDPRFCVRFPHVTVLASISTIWSTIHSYTNLQAWSHSGPSWGSKKTLFS</sequence>